<protein>
    <submittedName>
        <fullName evidence="1">Uncharacterized protein</fullName>
    </submittedName>
</protein>
<proteinExistence type="predicted"/>
<keyword evidence="2" id="KW-1185">Reference proteome</keyword>
<name>A0A9D4IYK6_DREPO</name>
<gene>
    <name evidence="1" type="ORF">DPMN_167680</name>
</gene>
<evidence type="ECO:0000313" key="1">
    <source>
        <dbReference type="EMBL" id="KAH3789499.1"/>
    </source>
</evidence>
<reference evidence="1" key="2">
    <citation type="submission" date="2020-11" db="EMBL/GenBank/DDBJ databases">
        <authorList>
            <person name="McCartney M.A."/>
            <person name="Auch B."/>
            <person name="Kono T."/>
            <person name="Mallez S."/>
            <person name="Becker A."/>
            <person name="Gohl D.M."/>
            <person name="Silverstein K.A.T."/>
            <person name="Koren S."/>
            <person name="Bechman K.B."/>
            <person name="Herman A."/>
            <person name="Abrahante J.E."/>
            <person name="Garbe J."/>
        </authorList>
    </citation>
    <scope>NUCLEOTIDE SEQUENCE</scope>
    <source>
        <strain evidence="1">Duluth1</strain>
        <tissue evidence="1">Whole animal</tissue>
    </source>
</reference>
<dbReference type="Gene3D" id="2.130.10.10">
    <property type="entry name" value="YVTN repeat-like/Quinoprotein amine dehydrogenase"/>
    <property type="match status" value="1"/>
</dbReference>
<dbReference type="InterPro" id="IPR015943">
    <property type="entry name" value="WD40/YVTN_repeat-like_dom_sf"/>
</dbReference>
<organism evidence="1 2">
    <name type="scientific">Dreissena polymorpha</name>
    <name type="common">Zebra mussel</name>
    <name type="synonym">Mytilus polymorpha</name>
    <dbReference type="NCBI Taxonomy" id="45954"/>
    <lineage>
        <taxon>Eukaryota</taxon>
        <taxon>Metazoa</taxon>
        <taxon>Spiralia</taxon>
        <taxon>Lophotrochozoa</taxon>
        <taxon>Mollusca</taxon>
        <taxon>Bivalvia</taxon>
        <taxon>Autobranchia</taxon>
        <taxon>Heteroconchia</taxon>
        <taxon>Euheterodonta</taxon>
        <taxon>Imparidentia</taxon>
        <taxon>Neoheterodontei</taxon>
        <taxon>Myida</taxon>
        <taxon>Dreissenoidea</taxon>
        <taxon>Dreissenidae</taxon>
        <taxon>Dreissena</taxon>
    </lineage>
</organism>
<sequence length="136" mass="14957">MVYLDIIFQIVSSMFEFPIVVSIDNSTQQGVDMESMDIMMTGACSCAISHDDKMAAMGATDGAVRVIAMETGKYLFRLQQKSSAVCLVFATDGVQLLSAGYRTIYAWSIVDGTCMYVQSVVNIYLCSLLICESCYF</sequence>
<dbReference type="AlphaFoldDB" id="A0A9D4IYK6"/>
<dbReference type="Proteomes" id="UP000828390">
    <property type="component" value="Unassembled WGS sequence"/>
</dbReference>
<evidence type="ECO:0000313" key="2">
    <source>
        <dbReference type="Proteomes" id="UP000828390"/>
    </source>
</evidence>
<accession>A0A9D4IYK6</accession>
<comment type="caution">
    <text evidence="1">The sequence shown here is derived from an EMBL/GenBank/DDBJ whole genome shotgun (WGS) entry which is preliminary data.</text>
</comment>
<dbReference type="EMBL" id="JAIWYP010000008">
    <property type="protein sequence ID" value="KAH3789499.1"/>
    <property type="molecule type" value="Genomic_DNA"/>
</dbReference>
<reference evidence="1" key="1">
    <citation type="journal article" date="2019" name="bioRxiv">
        <title>The Genome of the Zebra Mussel, Dreissena polymorpha: A Resource for Invasive Species Research.</title>
        <authorList>
            <person name="McCartney M.A."/>
            <person name="Auch B."/>
            <person name="Kono T."/>
            <person name="Mallez S."/>
            <person name="Zhang Y."/>
            <person name="Obille A."/>
            <person name="Becker A."/>
            <person name="Abrahante J.E."/>
            <person name="Garbe J."/>
            <person name="Badalamenti J.P."/>
            <person name="Herman A."/>
            <person name="Mangelson H."/>
            <person name="Liachko I."/>
            <person name="Sullivan S."/>
            <person name="Sone E.D."/>
            <person name="Koren S."/>
            <person name="Silverstein K.A.T."/>
            <person name="Beckman K.B."/>
            <person name="Gohl D.M."/>
        </authorList>
    </citation>
    <scope>NUCLEOTIDE SEQUENCE</scope>
    <source>
        <strain evidence="1">Duluth1</strain>
        <tissue evidence="1">Whole animal</tissue>
    </source>
</reference>
<dbReference type="SUPFAM" id="SSF50998">
    <property type="entry name" value="Quinoprotein alcohol dehydrogenase-like"/>
    <property type="match status" value="1"/>
</dbReference>
<dbReference type="InterPro" id="IPR011047">
    <property type="entry name" value="Quinoprotein_ADH-like_sf"/>
</dbReference>